<accession>A0A1I1FKD9</accession>
<dbReference type="Pfam" id="PF02464">
    <property type="entry name" value="CinA"/>
    <property type="match status" value="1"/>
</dbReference>
<dbReference type="AlphaFoldDB" id="A0A1I1FKD9"/>
<evidence type="ECO:0000259" key="1">
    <source>
        <dbReference type="Pfam" id="PF02464"/>
    </source>
</evidence>
<sequence length="160" mass="16975">MSRLKILQELAELLGKHQWMLATAESCTGGGVAKAITELPGSSAWFNCGLVTYSNSAKTALLGVQPTSLQAFGAVSETVVKEMVAGACIHGQAHFALATSGVAGPEGGTADKPVGTVWLAWGSAQEQQTLVCHFPGDRRSIREASIDRVLEELLYYLQQQ</sequence>
<dbReference type="InterPro" id="IPR008136">
    <property type="entry name" value="CinA_C"/>
</dbReference>
<reference evidence="2 3" key="1">
    <citation type="submission" date="2016-10" db="EMBL/GenBank/DDBJ databases">
        <authorList>
            <person name="de Groot N.N."/>
        </authorList>
    </citation>
    <scope>NUCLEOTIDE SEQUENCE [LARGE SCALE GENOMIC DNA]</scope>
    <source>
        <strain evidence="2 3">DSM 18438</strain>
    </source>
</reference>
<dbReference type="Gene3D" id="3.90.950.20">
    <property type="entry name" value="CinA-like"/>
    <property type="match status" value="1"/>
</dbReference>
<proteinExistence type="predicted"/>
<dbReference type="InterPro" id="IPR036653">
    <property type="entry name" value="CinA-like_C"/>
</dbReference>
<feature type="domain" description="CinA C-terminal" evidence="1">
    <location>
        <begin position="6"/>
        <end position="155"/>
    </location>
</feature>
<dbReference type="OrthoDB" id="9801454at2"/>
<dbReference type="SUPFAM" id="SSF142433">
    <property type="entry name" value="CinA-like"/>
    <property type="match status" value="1"/>
</dbReference>
<dbReference type="EMBL" id="FOLH01000002">
    <property type="protein sequence ID" value="SFB99452.1"/>
    <property type="molecule type" value="Genomic_DNA"/>
</dbReference>
<dbReference type="RefSeq" id="WP_091960265.1">
    <property type="nucleotide sequence ID" value="NZ_FOLH01000002.1"/>
</dbReference>
<evidence type="ECO:0000313" key="3">
    <source>
        <dbReference type="Proteomes" id="UP000199058"/>
    </source>
</evidence>
<dbReference type="NCBIfam" id="TIGR00199">
    <property type="entry name" value="PncC_domain"/>
    <property type="match status" value="1"/>
</dbReference>
<protein>
    <submittedName>
        <fullName evidence="2">Nicotinamide-nucleotide amidase</fullName>
    </submittedName>
</protein>
<organism evidence="2 3">
    <name type="scientific">Marinospirillum celere</name>
    <dbReference type="NCBI Taxonomy" id="1122252"/>
    <lineage>
        <taxon>Bacteria</taxon>
        <taxon>Pseudomonadati</taxon>
        <taxon>Pseudomonadota</taxon>
        <taxon>Gammaproteobacteria</taxon>
        <taxon>Oceanospirillales</taxon>
        <taxon>Oceanospirillaceae</taxon>
        <taxon>Marinospirillum</taxon>
    </lineage>
</organism>
<gene>
    <name evidence="2" type="ORF">SAMN05660443_1052</name>
</gene>
<keyword evidence="3" id="KW-1185">Reference proteome</keyword>
<dbReference type="STRING" id="1122252.SAMN05660443_1052"/>
<name>A0A1I1FKD9_9GAMM</name>
<dbReference type="Proteomes" id="UP000199058">
    <property type="component" value="Unassembled WGS sequence"/>
</dbReference>
<evidence type="ECO:0000313" key="2">
    <source>
        <dbReference type="EMBL" id="SFB99452.1"/>
    </source>
</evidence>